<evidence type="ECO:0000256" key="3">
    <source>
        <dbReference type="ARBA" id="ARBA00022692"/>
    </source>
</evidence>
<feature type="transmembrane region" description="Helical" evidence="6">
    <location>
        <begin position="140"/>
        <end position="163"/>
    </location>
</feature>
<dbReference type="PANTHER" id="PTHR30086">
    <property type="entry name" value="ARGININE EXPORTER PROTEIN ARGO"/>
    <property type="match status" value="1"/>
</dbReference>
<evidence type="ECO:0000313" key="7">
    <source>
        <dbReference type="EMBL" id="QWV96322.1"/>
    </source>
</evidence>
<organism evidence="7 8">
    <name type="scientific">Geomonas diazotrophica</name>
    <dbReference type="NCBI Taxonomy" id="2843197"/>
    <lineage>
        <taxon>Bacteria</taxon>
        <taxon>Pseudomonadati</taxon>
        <taxon>Thermodesulfobacteriota</taxon>
        <taxon>Desulfuromonadia</taxon>
        <taxon>Geobacterales</taxon>
        <taxon>Geobacteraceae</taxon>
        <taxon>Geomonas</taxon>
    </lineage>
</organism>
<evidence type="ECO:0000256" key="2">
    <source>
        <dbReference type="ARBA" id="ARBA00022475"/>
    </source>
</evidence>
<keyword evidence="3 6" id="KW-0812">Transmembrane</keyword>
<keyword evidence="5 6" id="KW-0472">Membrane</keyword>
<evidence type="ECO:0000256" key="4">
    <source>
        <dbReference type="ARBA" id="ARBA00022989"/>
    </source>
</evidence>
<evidence type="ECO:0000313" key="8">
    <source>
        <dbReference type="Proteomes" id="UP000683493"/>
    </source>
</evidence>
<feature type="transmembrane region" description="Helical" evidence="6">
    <location>
        <begin position="175"/>
        <end position="195"/>
    </location>
</feature>
<dbReference type="EMBL" id="CP076724">
    <property type="protein sequence ID" value="QWV96322.1"/>
    <property type="molecule type" value="Genomic_DNA"/>
</dbReference>
<comment type="subcellular location">
    <subcellularLocation>
        <location evidence="1">Cell membrane</location>
        <topology evidence="1">Multi-pass membrane protein</topology>
    </subcellularLocation>
</comment>
<reference evidence="7 8" key="1">
    <citation type="submission" date="2021-06" db="EMBL/GenBank/DDBJ databases">
        <title>Gemonas diversity in paddy soil.</title>
        <authorList>
            <person name="Liu G."/>
        </authorList>
    </citation>
    <scope>NUCLEOTIDE SEQUENCE [LARGE SCALE GENOMIC DNA]</scope>
    <source>
        <strain evidence="7 8">RG29</strain>
    </source>
</reference>
<dbReference type="Pfam" id="PF01810">
    <property type="entry name" value="LysE"/>
    <property type="match status" value="1"/>
</dbReference>
<evidence type="ECO:0000256" key="1">
    <source>
        <dbReference type="ARBA" id="ARBA00004651"/>
    </source>
</evidence>
<keyword evidence="4 6" id="KW-1133">Transmembrane helix</keyword>
<evidence type="ECO:0000256" key="6">
    <source>
        <dbReference type="SAM" id="Phobius"/>
    </source>
</evidence>
<dbReference type="PANTHER" id="PTHR30086:SF20">
    <property type="entry name" value="ARGININE EXPORTER PROTEIN ARGO-RELATED"/>
    <property type="match status" value="1"/>
</dbReference>
<keyword evidence="8" id="KW-1185">Reference proteome</keyword>
<feature type="transmembrane region" description="Helical" evidence="6">
    <location>
        <begin position="39"/>
        <end position="61"/>
    </location>
</feature>
<name>A0ABX8JGK0_9BACT</name>
<keyword evidence="2" id="KW-1003">Cell membrane</keyword>
<protein>
    <submittedName>
        <fullName evidence="7">LysE family translocator</fullName>
    </submittedName>
</protein>
<dbReference type="InterPro" id="IPR001123">
    <property type="entry name" value="LeuE-type"/>
</dbReference>
<sequence length="205" mass="21962">MIDFLTAGLVLGCSAGFSPGPLLMLVISETLSHGTRSGVRVALSPIITDFPIVAATLLLLMKVSGYHGILGCVSLAGGLFVLYTGYQSLRAKPVQLDLPKDPPKSLRKGVVTNLLSPHPYLFWITVGAPLLSRSLKVGPAAFVAFIGSFYLCLVGAKIVLALAVGRSRAFMGSRVYLWIMRLLGALLTFFALLLFREGLKLLGVW</sequence>
<feature type="transmembrane region" description="Helical" evidence="6">
    <location>
        <begin position="68"/>
        <end position="86"/>
    </location>
</feature>
<dbReference type="Proteomes" id="UP000683493">
    <property type="component" value="Chromosome"/>
</dbReference>
<proteinExistence type="predicted"/>
<accession>A0ABX8JGK0</accession>
<gene>
    <name evidence="7" type="ORF">KP005_13155</name>
</gene>
<evidence type="ECO:0000256" key="5">
    <source>
        <dbReference type="ARBA" id="ARBA00023136"/>
    </source>
</evidence>